<accession>A0AAV5N0V8</accession>
<dbReference type="InterPro" id="IPR041231">
    <property type="entry name" value="FlgA_N"/>
</dbReference>
<evidence type="ECO:0000259" key="3">
    <source>
        <dbReference type="Pfam" id="PF17656"/>
    </source>
</evidence>
<dbReference type="Pfam" id="PF13144">
    <property type="entry name" value="ChapFlgA"/>
    <property type="match status" value="1"/>
</dbReference>
<keyword evidence="4" id="KW-0282">Flagellum</keyword>
<dbReference type="PANTHER" id="PTHR36307:SF1">
    <property type="entry name" value="FLAGELLA BASAL BODY P-RING FORMATION PROTEIN FLGA"/>
    <property type="match status" value="1"/>
</dbReference>
<gene>
    <name evidence="4" type="primary">lfgA</name>
    <name evidence="4" type="ORF">SOASR030_18630</name>
</gene>
<evidence type="ECO:0000256" key="1">
    <source>
        <dbReference type="SAM" id="SignalP"/>
    </source>
</evidence>
<dbReference type="RefSeq" id="WP_051155591.1">
    <property type="nucleotide sequence ID" value="NZ_BRLH01000003.1"/>
</dbReference>
<keyword evidence="4" id="KW-0966">Cell projection</keyword>
<dbReference type="Proteomes" id="UP001058124">
    <property type="component" value="Unassembled WGS sequence"/>
</dbReference>
<protein>
    <submittedName>
        <fullName evidence="4">Flagella basal body P-ring formation protein FlgA</fullName>
    </submittedName>
</protein>
<feature type="domain" description="FlgA N-terminal" evidence="3">
    <location>
        <begin position="61"/>
        <end position="132"/>
    </location>
</feature>
<dbReference type="InterPro" id="IPR039246">
    <property type="entry name" value="Flagellar_FlgA"/>
</dbReference>
<dbReference type="AlphaFoldDB" id="A0AAV5N0V8"/>
<comment type="caution">
    <text evidence="4">The sequence shown here is derived from an EMBL/GenBank/DDBJ whole genome shotgun (WGS) entry which is preliminary data.</text>
</comment>
<dbReference type="NCBIfam" id="TIGR03170">
    <property type="entry name" value="flgA_cterm"/>
    <property type="match status" value="1"/>
</dbReference>
<feature type="signal peptide" evidence="1">
    <location>
        <begin position="1"/>
        <end position="33"/>
    </location>
</feature>
<name>A0AAV5N0V8_9GAMM</name>
<feature type="domain" description="Flagella basal body P-ring formation protein FlgA SAF" evidence="2">
    <location>
        <begin position="136"/>
        <end position="256"/>
    </location>
</feature>
<feature type="chain" id="PRO_5043820330" evidence="1">
    <location>
        <begin position="34"/>
        <end position="262"/>
    </location>
</feature>
<evidence type="ECO:0000259" key="2">
    <source>
        <dbReference type="Pfam" id="PF13144"/>
    </source>
</evidence>
<dbReference type="PANTHER" id="PTHR36307">
    <property type="entry name" value="FLAGELLA BASAL BODY P-RING FORMATION PROTEIN FLGA"/>
    <property type="match status" value="1"/>
</dbReference>
<sequence>MKVAFPKRKNRFRLTAESALFTALFGMTFSALCAPALPQAAAQSARQQVNAAVIKKAGDEINSLAKQNRWQDYYYKMNVFIPASVANVPFCNAALKVDAPAHASGSLNRLNYDVSCADGAGWHIRVDVKPDVYVSVLMPREEITRGTVITEDELVSKKYNLSHQHGDLVVNDDEVVGMTAGRTLLPLRPIAKGALQSPILVKRDDEVSLISSIDNVTAQTEGIALKNGRKGDVIKVRNESSQRTVSAVVTDKGVVKAVAAGS</sequence>
<organism evidence="4 5">
    <name type="scientific">Leminorella grimontii</name>
    <dbReference type="NCBI Taxonomy" id="82981"/>
    <lineage>
        <taxon>Bacteria</taxon>
        <taxon>Pseudomonadati</taxon>
        <taxon>Pseudomonadota</taxon>
        <taxon>Gammaproteobacteria</taxon>
        <taxon>Enterobacterales</taxon>
        <taxon>Budviciaceae</taxon>
        <taxon>Leminorella</taxon>
    </lineage>
</organism>
<evidence type="ECO:0000313" key="5">
    <source>
        <dbReference type="Proteomes" id="UP001058124"/>
    </source>
</evidence>
<keyword evidence="4" id="KW-0969">Cilium</keyword>
<dbReference type="Gene3D" id="3.90.1210.10">
    <property type="entry name" value="Antifreeze-like/N-acetylneuraminic acid synthase C-terminal domain"/>
    <property type="match status" value="1"/>
</dbReference>
<keyword evidence="1" id="KW-0732">Signal</keyword>
<dbReference type="InterPro" id="IPR017585">
    <property type="entry name" value="SAF_FlgA"/>
</dbReference>
<dbReference type="GO" id="GO:0044780">
    <property type="term" value="P:bacterial-type flagellum assembly"/>
    <property type="evidence" value="ECO:0007669"/>
    <property type="project" value="InterPro"/>
</dbReference>
<dbReference type="Pfam" id="PF17656">
    <property type="entry name" value="ChapFlgA_N"/>
    <property type="match status" value="1"/>
</dbReference>
<proteinExistence type="predicted"/>
<evidence type="ECO:0000313" key="4">
    <source>
        <dbReference type="EMBL" id="GKX55751.1"/>
    </source>
</evidence>
<dbReference type="EMBL" id="BRLH01000003">
    <property type="protein sequence ID" value="GKX55751.1"/>
    <property type="molecule type" value="Genomic_DNA"/>
</dbReference>
<keyword evidence="5" id="KW-1185">Reference proteome</keyword>
<reference evidence="4" key="1">
    <citation type="submission" date="2022-06" db="EMBL/GenBank/DDBJ databases">
        <title>Draft genome sequences of Leminorella grimontii str. JCM5902.</title>
        <authorList>
            <person name="Wakabayashi Y."/>
            <person name="Kojima K."/>
        </authorList>
    </citation>
    <scope>NUCLEOTIDE SEQUENCE</scope>
    <source>
        <strain evidence="4">JCM 5902</strain>
    </source>
</reference>
<dbReference type="CDD" id="cd11614">
    <property type="entry name" value="SAF_CpaB_FlgA_like"/>
    <property type="match status" value="1"/>
</dbReference>
<dbReference type="Gene3D" id="2.30.30.760">
    <property type="match status" value="1"/>
</dbReference>